<protein>
    <submittedName>
        <fullName evidence="1">Uncharacterized protein</fullName>
    </submittedName>
</protein>
<sequence length="122" mass="14403">MVKSKKDRDNHHADDHKHEVEVKRLMKSYVKVGVSLRKIPLAFMTVKTRESTEFIHSFEYVMQYSYHNMFAKSERSSKINDRLYGLKASLKSCNETLILYAKLYSLSQQQFYTPTSYAFYGL</sequence>
<accession>A0A1E3NK69</accession>
<proteinExistence type="predicted"/>
<organism evidence="1 2">
    <name type="scientific">Pichia membranifaciens NRRL Y-2026</name>
    <dbReference type="NCBI Taxonomy" id="763406"/>
    <lineage>
        <taxon>Eukaryota</taxon>
        <taxon>Fungi</taxon>
        <taxon>Dikarya</taxon>
        <taxon>Ascomycota</taxon>
        <taxon>Saccharomycotina</taxon>
        <taxon>Pichiomycetes</taxon>
        <taxon>Pichiales</taxon>
        <taxon>Pichiaceae</taxon>
        <taxon>Pichia</taxon>
    </lineage>
</organism>
<evidence type="ECO:0000313" key="2">
    <source>
        <dbReference type="Proteomes" id="UP000094455"/>
    </source>
</evidence>
<dbReference type="AlphaFoldDB" id="A0A1E3NK69"/>
<dbReference type="RefSeq" id="XP_019017071.1">
    <property type="nucleotide sequence ID" value="XM_019164478.1"/>
</dbReference>
<dbReference type="Proteomes" id="UP000094455">
    <property type="component" value="Unassembled WGS sequence"/>
</dbReference>
<gene>
    <name evidence="1" type="ORF">PICMEDRAFT_73439</name>
</gene>
<dbReference type="GeneID" id="30181165"/>
<dbReference type="EMBL" id="KV454004">
    <property type="protein sequence ID" value="ODQ45958.1"/>
    <property type="molecule type" value="Genomic_DNA"/>
</dbReference>
<name>A0A1E3NK69_9ASCO</name>
<reference evidence="1 2" key="1">
    <citation type="journal article" date="2016" name="Proc. Natl. Acad. Sci. U.S.A.">
        <title>Comparative genomics of biotechnologically important yeasts.</title>
        <authorList>
            <person name="Riley R."/>
            <person name="Haridas S."/>
            <person name="Wolfe K.H."/>
            <person name="Lopes M.R."/>
            <person name="Hittinger C.T."/>
            <person name="Goeker M."/>
            <person name="Salamov A.A."/>
            <person name="Wisecaver J.H."/>
            <person name="Long T.M."/>
            <person name="Calvey C.H."/>
            <person name="Aerts A.L."/>
            <person name="Barry K.W."/>
            <person name="Choi C."/>
            <person name="Clum A."/>
            <person name="Coughlan A.Y."/>
            <person name="Deshpande S."/>
            <person name="Douglass A.P."/>
            <person name="Hanson S.J."/>
            <person name="Klenk H.-P."/>
            <person name="LaButti K.M."/>
            <person name="Lapidus A."/>
            <person name="Lindquist E.A."/>
            <person name="Lipzen A.M."/>
            <person name="Meier-Kolthoff J.P."/>
            <person name="Ohm R.A."/>
            <person name="Otillar R.P."/>
            <person name="Pangilinan J.L."/>
            <person name="Peng Y."/>
            <person name="Rokas A."/>
            <person name="Rosa C.A."/>
            <person name="Scheuner C."/>
            <person name="Sibirny A.A."/>
            <person name="Slot J.C."/>
            <person name="Stielow J.B."/>
            <person name="Sun H."/>
            <person name="Kurtzman C.P."/>
            <person name="Blackwell M."/>
            <person name="Grigoriev I.V."/>
            <person name="Jeffries T.W."/>
        </authorList>
    </citation>
    <scope>NUCLEOTIDE SEQUENCE [LARGE SCALE GENOMIC DNA]</scope>
    <source>
        <strain evidence="1 2">NRRL Y-2026</strain>
    </source>
</reference>
<keyword evidence="2" id="KW-1185">Reference proteome</keyword>
<evidence type="ECO:0000313" key="1">
    <source>
        <dbReference type="EMBL" id="ODQ45958.1"/>
    </source>
</evidence>